<proteinExistence type="predicted"/>
<keyword evidence="2" id="KW-1185">Reference proteome</keyword>
<comment type="caution">
    <text evidence="1">The sequence shown here is derived from an EMBL/GenBank/DDBJ whole genome shotgun (WGS) entry which is preliminary data.</text>
</comment>
<gene>
    <name evidence="1" type="ORF">EDD57_1635</name>
</gene>
<accession>A0A4R2REM3</accession>
<protein>
    <submittedName>
        <fullName evidence="1">Uncharacterized protein</fullName>
    </submittedName>
</protein>
<sequence length="73" mass="8552">MSNFLGSLQMGYRGAKVAEIKERYIAEFNRMEQFIKTQALDVKLDSCMIQDSIERAMRRIEAERMDMKAKVTE</sequence>
<name>A0A4R2REM3_9BACL</name>
<dbReference type="OrthoDB" id="9812611at2"/>
<organism evidence="1 2">
    <name type="scientific">Baia soyae</name>
    <dbReference type="NCBI Taxonomy" id="1544746"/>
    <lineage>
        <taxon>Bacteria</taxon>
        <taxon>Bacillati</taxon>
        <taxon>Bacillota</taxon>
        <taxon>Bacilli</taxon>
        <taxon>Bacillales</taxon>
        <taxon>Thermoactinomycetaceae</taxon>
        <taxon>Baia</taxon>
    </lineage>
</organism>
<evidence type="ECO:0000313" key="1">
    <source>
        <dbReference type="EMBL" id="TCP61283.1"/>
    </source>
</evidence>
<evidence type="ECO:0000313" key="2">
    <source>
        <dbReference type="Proteomes" id="UP000294746"/>
    </source>
</evidence>
<reference evidence="1 2" key="1">
    <citation type="submission" date="2019-03" db="EMBL/GenBank/DDBJ databases">
        <title>Genomic Encyclopedia of Type Strains, Phase IV (KMG-IV): sequencing the most valuable type-strain genomes for metagenomic binning, comparative biology and taxonomic classification.</title>
        <authorList>
            <person name="Goeker M."/>
        </authorList>
    </citation>
    <scope>NUCLEOTIDE SEQUENCE [LARGE SCALE GENOMIC DNA]</scope>
    <source>
        <strain evidence="1 2">DSM 46831</strain>
    </source>
</reference>
<dbReference type="RefSeq" id="WP_131849979.1">
    <property type="nucleotide sequence ID" value="NZ_SLXV01000063.1"/>
</dbReference>
<dbReference type="Proteomes" id="UP000294746">
    <property type="component" value="Unassembled WGS sequence"/>
</dbReference>
<dbReference type="EMBL" id="SLXV01000063">
    <property type="protein sequence ID" value="TCP61283.1"/>
    <property type="molecule type" value="Genomic_DNA"/>
</dbReference>
<dbReference type="AlphaFoldDB" id="A0A4R2REM3"/>